<dbReference type="InterPro" id="IPR007861">
    <property type="entry name" value="DNA_mismatch_repair_MutS_clamp"/>
</dbReference>
<evidence type="ECO:0000313" key="11">
    <source>
        <dbReference type="EMBL" id="MBS8121598.1"/>
    </source>
</evidence>
<dbReference type="InterPro" id="IPR036187">
    <property type="entry name" value="DNA_mismatch_repair_MutS_sf"/>
</dbReference>
<dbReference type="RefSeq" id="WP_213348285.1">
    <property type="nucleotide sequence ID" value="NZ_JAEDAM010000006.1"/>
</dbReference>
<dbReference type="EMBL" id="JAEDAM010000006">
    <property type="protein sequence ID" value="MBS8121598.1"/>
    <property type="molecule type" value="Genomic_DNA"/>
</dbReference>
<keyword evidence="3 8" id="KW-0227">DNA damage</keyword>
<dbReference type="SUPFAM" id="SSF53150">
    <property type="entry name" value="DNA repair protein MutS, domain II"/>
    <property type="match status" value="1"/>
</dbReference>
<dbReference type="InterPro" id="IPR017261">
    <property type="entry name" value="DNA_mismatch_repair_MutS/MSH"/>
</dbReference>
<dbReference type="SUPFAM" id="SSF55271">
    <property type="entry name" value="DNA repair protein MutS, domain I"/>
    <property type="match status" value="1"/>
</dbReference>
<name>A0ABS5QLE0_9BACT</name>
<keyword evidence="4" id="KW-0067">ATP-binding</keyword>
<protein>
    <recommendedName>
        <fullName evidence="7">DNA mismatch repair protein MutS</fullName>
    </recommendedName>
</protein>
<evidence type="ECO:0000256" key="5">
    <source>
        <dbReference type="ARBA" id="ARBA00023125"/>
    </source>
</evidence>
<dbReference type="Pfam" id="PF05192">
    <property type="entry name" value="MutS_III"/>
    <property type="match status" value="1"/>
</dbReference>
<dbReference type="Proteomes" id="UP000680365">
    <property type="component" value="Unassembled WGS sequence"/>
</dbReference>
<evidence type="ECO:0000256" key="7">
    <source>
        <dbReference type="NCBIfam" id="TIGR01070"/>
    </source>
</evidence>
<dbReference type="NCBIfam" id="NF003810">
    <property type="entry name" value="PRK05399.1"/>
    <property type="match status" value="1"/>
</dbReference>
<dbReference type="PANTHER" id="PTHR11361">
    <property type="entry name" value="DNA MISMATCH REPAIR PROTEIN MUTS FAMILY MEMBER"/>
    <property type="match status" value="1"/>
</dbReference>
<dbReference type="InterPro" id="IPR007696">
    <property type="entry name" value="DNA_mismatch_repair_MutS_core"/>
</dbReference>
<dbReference type="SMART" id="SM00533">
    <property type="entry name" value="MUTSd"/>
    <property type="match status" value="1"/>
</dbReference>
<gene>
    <name evidence="11" type="ORF">VAMP_9n305</name>
</gene>
<dbReference type="Pfam" id="PF00488">
    <property type="entry name" value="MutS_V"/>
    <property type="match status" value="1"/>
</dbReference>
<dbReference type="InterPro" id="IPR007860">
    <property type="entry name" value="DNA_mmatch_repair_MutS_con_dom"/>
</dbReference>
<comment type="similarity">
    <text evidence="1 8">Belongs to the DNA mismatch repair MutS family.</text>
</comment>
<dbReference type="PROSITE" id="PS00486">
    <property type="entry name" value="DNA_MISMATCH_REPAIR_2"/>
    <property type="match status" value="1"/>
</dbReference>
<organism evidence="11 12">
    <name type="scientific">Candidatus Vampirococcus lugosii</name>
    <dbReference type="NCBI Taxonomy" id="2789015"/>
    <lineage>
        <taxon>Bacteria</taxon>
        <taxon>Candidatus Absconditibacteriota</taxon>
        <taxon>Vampirococcus</taxon>
    </lineage>
</organism>
<sequence>MTPAQKQYMELKSQNKDCLLLFRMGDFYEAFFQDAKTLSKELDIVLTYKDKNCNNPTPMAGVPFHSIDKYLPKLIQKGYKIAIAEQIGTVIPGQLVKREVVNILTPGTFLDQENKDYNYICAITSFESNEGNYHIAYGDFSIGEYFTKSFIDFEKFLNYIIKLNANEIILDIDFLQKQELKEQIKMYLSSLINIYDIPYDSESFLKNNLNVESLDGFGKSLSNPRDKSFAMLLNYLLNTQKQSLKNINKISYISEDEQVNLDQNTIRNLEIFKSSYEGDKKHTLFSVINNTKSGMGNRKMIDIISNPIKNIIKLNKRLEHIDFLKNNEELCQNLIQEIQKLNDIPKIISSIIYKRNSPVLRAKLKNSLSTIFNKEKSKILEYIQNNNFENININQEKINKILNFFNKIDIAISEQANENEYIKEGYSEIIDNARNLANNSSELILKYQQEIVNHTKVNAIKIKYIKNQGYFIETSKKDCKDLEKTSNVNIDKFDFVRVQTLKNQERYISTYLQNIQEEIFKSKEKLVQEQKKILENLLSDITILNQDLNELSEGIGFIDIFTNIADLSNKNGWCKPTITDIDQKKIDIKQGRHPVIEKYLPINENFVANDLFIDEKSTIQIITGPNMGGKSTYLRQNAIIVLLAHCGFFVPAKTAKISIVDGIYARVGSGDIIAKNQSTFLTEMIELANIINNSSEKSFIILDELGRGTSTYDGVAIAKSIVQFIAEKTKAKTMFATHYHELIDLEKKYKNVKNYSVAVYENQKEVVFLKKIVKGGANKSYGIDVAKIAGLPNEILNNAKKHLKDFENNKINITATPLFEFEDKSKQDNEELKKIKNELNNIDINNITPIQAMQILSKLKNI</sequence>
<keyword evidence="5 8" id="KW-0238">DNA-binding</keyword>
<dbReference type="SMART" id="SM00534">
    <property type="entry name" value="MUTSac"/>
    <property type="match status" value="1"/>
</dbReference>
<evidence type="ECO:0000256" key="2">
    <source>
        <dbReference type="ARBA" id="ARBA00022741"/>
    </source>
</evidence>
<dbReference type="PANTHER" id="PTHR11361:SF34">
    <property type="entry name" value="DNA MISMATCH REPAIR PROTEIN MSH1, MITOCHONDRIAL"/>
    <property type="match status" value="1"/>
</dbReference>
<dbReference type="InterPro" id="IPR027417">
    <property type="entry name" value="P-loop_NTPase"/>
</dbReference>
<keyword evidence="9" id="KW-0175">Coiled coil</keyword>
<evidence type="ECO:0000256" key="6">
    <source>
        <dbReference type="ARBA" id="ARBA00023204"/>
    </source>
</evidence>
<dbReference type="InterPro" id="IPR000432">
    <property type="entry name" value="DNA_mismatch_repair_MutS_C"/>
</dbReference>
<dbReference type="Gene3D" id="3.40.50.300">
    <property type="entry name" value="P-loop containing nucleotide triphosphate hydrolases"/>
    <property type="match status" value="1"/>
</dbReference>
<proteinExistence type="inferred from homology"/>
<dbReference type="PIRSF" id="PIRSF037677">
    <property type="entry name" value="DNA_mis_repair_Msh6"/>
    <property type="match status" value="1"/>
</dbReference>
<evidence type="ECO:0000256" key="9">
    <source>
        <dbReference type="SAM" id="Coils"/>
    </source>
</evidence>
<evidence type="ECO:0000313" key="12">
    <source>
        <dbReference type="Proteomes" id="UP000680365"/>
    </source>
</evidence>
<dbReference type="SUPFAM" id="SSF52540">
    <property type="entry name" value="P-loop containing nucleoside triphosphate hydrolases"/>
    <property type="match status" value="1"/>
</dbReference>
<accession>A0ABS5QLE0</accession>
<dbReference type="InterPro" id="IPR045076">
    <property type="entry name" value="MutS"/>
</dbReference>
<feature type="domain" description="DNA mismatch repair proteins mutS family" evidence="10">
    <location>
        <begin position="698"/>
        <end position="714"/>
    </location>
</feature>
<dbReference type="InterPro" id="IPR036678">
    <property type="entry name" value="MutS_con_dom_sf"/>
</dbReference>
<keyword evidence="6 8" id="KW-0234">DNA repair</keyword>
<evidence type="ECO:0000256" key="8">
    <source>
        <dbReference type="RuleBase" id="RU003756"/>
    </source>
</evidence>
<dbReference type="InterPro" id="IPR016151">
    <property type="entry name" value="DNA_mismatch_repair_MutS_N"/>
</dbReference>
<evidence type="ECO:0000256" key="3">
    <source>
        <dbReference type="ARBA" id="ARBA00022763"/>
    </source>
</evidence>
<dbReference type="Pfam" id="PF05190">
    <property type="entry name" value="MutS_IV"/>
    <property type="match status" value="1"/>
</dbReference>
<dbReference type="Gene3D" id="3.40.1170.10">
    <property type="entry name" value="DNA repair protein MutS, domain I"/>
    <property type="match status" value="1"/>
</dbReference>
<dbReference type="SUPFAM" id="SSF48334">
    <property type="entry name" value="DNA repair protein MutS, domain III"/>
    <property type="match status" value="1"/>
</dbReference>
<keyword evidence="12" id="KW-1185">Reference proteome</keyword>
<dbReference type="Gene3D" id="1.10.1420.10">
    <property type="match status" value="2"/>
</dbReference>
<feature type="coiled-coil region" evidence="9">
    <location>
        <begin position="512"/>
        <end position="554"/>
    </location>
</feature>
<dbReference type="Pfam" id="PF05188">
    <property type="entry name" value="MutS_II"/>
    <property type="match status" value="1"/>
</dbReference>
<dbReference type="NCBIfam" id="TIGR01070">
    <property type="entry name" value="mutS1"/>
    <property type="match status" value="1"/>
</dbReference>
<comment type="function">
    <text evidence="8">This protein is involved in the repair of mismatches in DNA.</text>
</comment>
<evidence type="ECO:0000259" key="10">
    <source>
        <dbReference type="PROSITE" id="PS00486"/>
    </source>
</evidence>
<comment type="caution">
    <text evidence="11">The sequence shown here is derived from an EMBL/GenBank/DDBJ whole genome shotgun (WGS) entry which is preliminary data.</text>
</comment>
<feature type="coiled-coil region" evidence="9">
    <location>
        <begin position="796"/>
        <end position="845"/>
    </location>
</feature>
<reference evidence="11 12" key="1">
    <citation type="journal article" date="2021" name="Nat. Commun.">
        <title>Reductive evolution and unique predatory mode in the CPR bacterium Vampirococcus lugosii.</title>
        <authorList>
            <person name="Moreira D."/>
            <person name="Zivanovic Y."/>
            <person name="Lopez-Archilla A.I."/>
            <person name="Iniesto M."/>
            <person name="Lopez-Garcia P."/>
        </authorList>
    </citation>
    <scope>NUCLEOTIDE SEQUENCE [LARGE SCALE GENOMIC DNA]</scope>
    <source>
        <strain evidence="11">Chiprana</strain>
    </source>
</reference>
<dbReference type="Gene3D" id="3.30.420.110">
    <property type="entry name" value="MutS, connector domain"/>
    <property type="match status" value="1"/>
</dbReference>
<dbReference type="InterPro" id="IPR007695">
    <property type="entry name" value="DNA_mismatch_repair_MutS-lik_N"/>
</dbReference>
<dbReference type="InterPro" id="IPR005748">
    <property type="entry name" value="DNA_mismatch_repair_MutS"/>
</dbReference>
<evidence type="ECO:0000256" key="4">
    <source>
        <dbReference type="ARBA" id="ARBA00022840"/>
    </source>
</evidence>
<dbReference type="Pfam" id="PF01624">
    <property type="entry name" value="MutS_I"/>
    <property type="match status" value="1"/>
</dbReference>
<keyword evidence="2 8" id="KW-0547">Nucleotide-binding</keyword>
<evidence type="ECO:0000256" key="1">
    <source>
        <dbReference type="ARBA" id="ARBA00006271"/>
    </source>
</evidence>